<dbReference type="InParanoid" id="C0NG38"/>
<dbReference type="HOGENOM" id="CLU_1554807_0_0_1"/>
<organism evidence="2 3">
    <name type="scientific">Ajellomyces capsulatus (strain G186AR / H82 / ATCC MYA-2454 / RMSCC 2432)</name>
    <name type="common">Darling's disease fungus</name>
    <name type="synonym">Histoplasma capsulatum</name>
    <dbReference type="NCBI Taxonomy" id="447093"/>
    <lineage>
        <taxon>Eukaryota</taxon>
        <taxon>Fungi</taxon>
        <taxon>Dikarya</taxon>
        <taxon>Ascomycota</taxon>
        <taxon>Pezizomycotina</taxon>
        <taxon>Eurotiomycetes</taxon>
        <taxon>Eurotiomycetidae</taxon>
        <taxon>Onygenales</taxon>
        <taxon>Ajellomycetaceae</taxon>
        <taxon>Histoplasma</taxon>
    </lineage>
</organism>
<evidence type="ECO:0000313" key="3">
    <source>
        <dbReference type="Proteomes" id="UP000001631"/>
    </source>
</evidence>
<sequence>MSIWPKIRKSDKIINRDSPLLSIRPQGGGKGLRAIQLRGKPEGSPKPCHGGGGGGGGGWSAFRRGTDFTNRQTDSQEIQSSNLGILSKQRARPRSSPISPPFPRIRDYLGSLYPHRAAPRPAWIRADTIGLPEGGQAGLANQRRPIVTKADAALDRIGMPPGVFRAERRRQK</sequence>
<name>C0NG38_AJECG</name>
<dbReference type="RefSeq" id="XP_045290689.1">
    <property type="nucleotide sequence ID" value="XM_045428903.1"/>
</dbReference>
<feature type="compositionally biased region" description="Polar residues" evidence="1">
    <location>
        <begin position="67"/>
        <end position="84"/>
    </location>
</feature>
<dbReference type="Proteomes" id="UP000001631">
    <property type="component" value="Unassembled WGS sequence"/>
</dbReference>
<reference evidence="2" key="1">
    <citation type="submission" date="2009-02" db="EMBL/GenBank/DDBJ databases">
        <title>The Genome Sequence of Ajellomyces capsulatus strain G186AR.</title>
        <authorList>
            <consortium name="The Broad Institute Genome Sequencing Platform"/>
            <person name="Champion M."/>
            <person name="Cuomo C."/>
            <person name="Ma L.-J."/>
            <person name="Henn M.R."/>
            <person name="Sil A."/>
            <person name="Goldman B."/>
            <person name="Young S.K."/>
            <person name="Kodira C.D."/>
            <person name="Zeng Q."/>
            <person name="Koehrsen M."/>
            <person name="Alvarado L."/>
            <person name="Berlin A."/>
            <person name="Borenstein D."/>
            <person name="Chen Z."/>
            <person name="Engels R."/>
            <person name="Freedman E."/>
            <person name="Gellesch M."/>
            <person name="Goldberg J."/>
            <person name="Griggs A."/>
            <person name="Gujja S."/>
            <person name="Heiman D."/>
            <person name="Hepburn T."/>
            <person name="Howarth C."/>
            <person name="Jen D."/>
            <person name="Larson L."/>
            <person name="Lewis B."/>
            <person name="Mehta T."/>
            <person name="Park D."/>
            <person name="Pearson M."/>
            <person name="Roberts A."/>
            <person name="Saif S."/>
            <person name="Shea T."/>
            <person name="Shenoy N."/>
            <person name="Sisk P."/>
            <person name="Stolte C."/>
            <person name="Sykes S."/>
            <person name="Walk T."/>
            <person name="White J."/>
            <person name="Yandava C."/>
            <person name="Klein B."/>
            <person name="McEwen J.G."/>
            <person name="Puccia R."/>
            <person name="Goldman G.H."/>
            <person name="Felipe M.S."/>
            <person name="Nino-Vega G."/>
            <person name="San-Blas G."/>
            <person name="Taylor J."/>
            <person name="Mendoza L."/>
            <person name="Galagan J."/>
            <person name="Nusbaum C."/>
            <person name="Birren B."/>
        </authorList>
    </citation>
    <scope>NUCLEOTIDE SEQUENCE</scope>
    <source>
        <strain evidence="2">G186AR</strain>
    </source>
</reference>
<protein>
    <submittedName>
        <fullName evidence="2">Uncharacterized protein</fullName>
    </submittedName>
</protein>
<feature type="region of interest" description="Disordered" evidence="1">
    <location>
        <begin position="18"/>
        <end position="103"/>
    </location>
</feature>
<feature type="compositionally biased region" description="Gly residues" evidence="1">
    <location>
        <begin position="49"/>
        <end position="59"/>
    </location>
</feature>
<gene>
    <name evidence="2" type="ORF">HCBG_01854</name>
</gene>
<evidence type="ECO:0000313" key="2">
    <source>
        <dbReference type="EMBL" id="EEH10209.1"/>
    </source>
</evidence>
<dbReference type="AlphaFoldDB" id="C0NG38"/>
<keyword evidence="3" id="KW-1185">Reference proteome</keyword>
<dbReference type="GeneID" id="69034870"/>
<evidence type="ECO:0000256" key="1">
    <source>
        <dbReference type="SAM" id="MobiDB-lite"/>
    </source>
</evidence>
<accession>C0NG38</accession>
<proteinExistence type="predicted"/>
<dbReference type="EMBL" id="GG663364">
    <property type="protein sequence ID" value="EEH10209.1"/>
    <property type="molecule type" value="Genomic_DNA"/>
</dbReference>